<feature type="coiled-coil region" evidence="2">
    <location>
        <begin position="93"/>
        <end position="120"/>
    </location>
</feature>
<sequence>MNLGENIRKYRIEKDKKQQEIYEAIGVNQSTYSKIENNKYKMDIETLKNIANVLEVDITKLIGEDKIEINHTNNDSSHGDSGIIVNNHSEDLIIALKEQITLLGKMNAKLEEENHSLKDEIKKTQ</sequence>
<gene>
    <name evidence="4" type="ORF">WFZ85_08230</name>
</gene>
<dbReference type="SMART" id="SM00530">
    <property type="entry name" value="HTH_XRE"/>
    <property type="match status" value="1"/>
</dbReference>
<dbReference type="SUPFAM" id="SSF47413">
    <property type="entry name" value="lambda repressor-like DNA-binding domains"/>
    <property type="match status" value="1"/>
</dbReference>
<keyword evidence="1" id="KW-0238">DNA-binding</keyword>
<evidence type="ECO:0000259" key="3">
    <source>
        <dbReference type="PROSITE" id="PS50943"/>
    </source>
</evidence>
<evidence type="ECO:0000313" key="5">
    <source>
        <dbReference type="Proteomes" id="UP001460072"/>
    </source>
</evidence>
<keyword evidence="5" id="KW-1185">Reference proteome</keyword>
<evidence type="ECO:0000256" key="1">
    <source>
        <dbReference type="ARBA" id="ARBA00023125"/>
    </source>
</evidence>
<dbReference type="Gene3D" id="1.10.260.40">
    <property type="entry name" value="lambda repressor-like DNA-binding domains"/>
    <property type="match status" value="1"/>
</dbReference>
<protein>
    <submittedName>
        <fullName evidence="4">Helix-turn-helix transcriptional regulator</fullName>
    </submittedName>
</protein>
<dbReference type="InterPro" id="IPR001387">
    <property type="entry name" value="Cro/C1-type_HTH"/>
</dbReference>
<dbReference type="Pfam" id="PF01381">
    <property type="entry name" value="HTH_3"/>
    <property type="match status" value="1"/>
</dbReference>
<dbReference type="PROSITE" id="PS50943">
    <property type="entry name" value="HTH_CROC1"/>
    <property type="match status" value="1"/>
</dbReference>
<dbReference type="PANTHER" id="PTHR46558:SF11">
    <property type="entry name" value="HTH-TYPE TRANSCRIPTIONAL REGULATOR XRE"/>
    <property type="match status" value="1"/>
</dbReference>
<evidence type="ECO:0000313" key="4">
    <source>
        <dbReference type="EMBL" id="MEM0542603.1"/>
    </source>
</evidence>
<name>A0ABU9N7N7_9FLAO</name>
<evidence type="ECO:0000256" key="2">
    <source>
        <dbReference type="SAM" id="Coils"/>
    </source>
</evidence>
<proteinExistence type="predicted"/>
<dbReference type="InterPro" id="IPR010982">
    <property type="entry name" value="Lambda_DNA-bd_dom_sf"/>
</dbReference>
<accession>A0ABU9N7N7</accession>
<comment type="caution">
    <text evidence="4">The sequence shown here is derived from an EMBL/GenBank/DDBJ whole genome shotgun (WGS) entry which is preliminary data.</text>
</comment>
<feature type="domain" description="HTH cro/C1-type" evidence="3">
    <location>
        <begin position="7"/>
        <end position="61"/>
    </location>
</feature>
<dbReference type="CDD" id="cd00093">
    <property type="entry name" value="HTH_XRE"/>
    <property type="match status" value="1"/>
</dbReference>
<reference evidence="4 5" key="1">
    <citation type="submission" date="2024-03" db="EMBL/GenBank/DDBJ databases">
        <title>Two novel species of the genus Flavobacterium exhibiting potentially degradation of complex polysaccharides.</title>
        <authorList>
            <person name="Lian X."/>
        </authorList>
    </citation>
    <scope>NUCLEOTIDE SEQUENCE [LARGE SCALE GENOMIC DNA]</scope>
    <source>
        <strain evidence="5">j3</strain>
    </source>
</reference>
<dbReference type="EMBL" id="JBCGDO010000008">
    <property type="protein sequence ID" value="MEM0542603.1"/>
    <property type="molecule type" value="Genomic_DNA"/>
</dbReference>
<keyword evidence="2" id="KW-0175">Coiled coil</keyword>
<dbReference type="PANTHER" id="PTHR46558">
    <property type="entry name" value="TRACRIPTIONAL REGULATORY PROTEIN-RELATED-RELATED"/>
    <property type="match status" value="1"/>
</dbReference>
<organism evidence="4 5">
    <name type="scientific">Flavobacterium aureirubrum</name>
    <dbReference type="NCBI Taxonomy" id="3133147"/>
    <lineage>
        <taxon>Bacteria</taxon>
        <taxon>Pseudomonadati</taxon>
        <taxon>Bacteroidota</taxon>
        <taxon>Flavobacteriia</taxon>
        <taxon>Flavobacteriales</taxon>
        <taxon>Flavobacteriaceae</taxon>
        <taxon>Flavobacterium</taxon>
    </lineage>
</organism>
<dbReference type="RefSeq" id="WP_342695809.1">
    <property type="nucleotide sequence ID" value="NZ_JBCGDO010000008.1"/>
</dbReference>
<dbReference type="Proteomes" id="UP001460072">
    <property type="component" value="Unassembled WGS sequence"/>
</dbReference>